<evidence type="ECO:0000256" key="1">
    <source>
        <dbReference type="ARBA" id="ARBA00001935"/>
    </source>
</evidence>
<dbReference type="GO" id="GO:0046872">
    <property type="term" value="F:metal ion binding"/>
    <property type="evidence" value="ECO:0007669"/>
    <property type="project" value="UniProtKB-KW"/>
</dbReference>
<evidence type="ECO:0000313" key="22">
    <source>
        <dbReference type="EMBL" id="QST18663.1"/>
    </source>
</evidence>
<feature type="transmembrane region" description="Helical" evidence="20">
    <location>
        <begin position="382"/>
        <end position="403"/>
    </location>
</feature>
<feature type="transmembrane region" description="Helical" evidence="20">
    <location>
        <begin position="272"/>
        <end position="293"/>
    </location>
</feature>
<dbReference type="PRINTS" id="PR01165">
    <property type="entry name" value="CYCOXIDASEI"/>
</dbReference>
<dbReference type="InterPro" id="IPR023616">
    <property type="entry name" value="Cyt_c_oxase-like_su1_dom"/>
</dbReference>
<dbReference type="GO" id="GO:0015990">
    <property type="term" value="P:electron transport coupled proton transport"/>
    <property type="evidence" value="ECO:0007669"/>
    <property type="project" value="TreeGrafter"/>
</dbReference>
<feature type="transmembrane region" description="Helical" evidence="20">
    <location>
        <begin position="415"/>
        <end position="439"/>
    </location>
</feature>
<sequence>MAKLLRWLTSTNHKDIGTLYFIFGMWAGLVGLSMSFLIRLELGVVGSYLGDEHLYNVLVTAHAFVMIFFMVMPVSMGGFGNWLIPLMLGVADMAFPRMNNLSFWLLVPAFTLLLLSSVLDAGVGTGWTVYPPLSDSKYHSGISVDLAIFSLHLSGVSSILGSINFLTTIVCSRTTKSVSLDRLPLMLWAIAVTAVLLITSLPVLAGAITMLLTDRNFNTSFFDPAGGGNPVLYQHLFWFFGHPEVYILILPGFGIVSHIILAYSFKKEIFGYFGMVYAMVSIGLLGFIVWAHHMFTVGMDVDTRAYFTAATMTIAVPTGVKIFSWLASLYGSKNVSTSVPLLWVKGFIFLFTLGGLTGILLSNSSIDVVLHDTYYVVAHFHYVLSMGIVFAIFAGFFYWFPAFTGLSLNDYLGKVHFYLTFVGVNLTFFPQHFLGLAGMPRRYADYPDCYYVWNKVSSLGSFMTIFSVMLFIVILWEAFVTRRSVMFTFHNAVHLEWSPRLPISFHSHSESIKVFY</sequence>
<dbReference type="InterPro" id="IPR023615">
    <property type="entry name" value="Cyt_c_Oxase_su1_BS"/>
</dbReference>
<evidence type="ECO:0000256" key="8">
    <source>
        <dbReference type="ARBA" id="ARBA00022448"/>
    </source>
</evidence>
<evidence type="ECO:0000256" key="14">
    <source>
        <dbReference type="ARBA" id="ARBA00022982"/>
    </source>
</evidence>
<dbReference type="AlphaFoldDB" id="A0A8A1RTV8"/>
<dbReference type="GO" id="GO:0045277">
    <property type="term" value="C:respiratory chain complex IV"/>
    <property type="evidence" value="ECO:0007669"/>
    <property type="project" value="InterPro"/>
</dbReference>
<feature type="transmembrane region" description="Helical" evidence="20">
    <location>
        <begin position="54"/>
        <end position="73"/>
    </location>
</feature>
<evidence type="ECO:0000256" key="3">
    <source>
        <dbReference type="ARBA" id="ARBA00004141"/>
    </source>
</evidence>
<feature type="transmembrane region" description="Helical" evidence="20">
    <location>
        <begin position="183"/>
        <end position="212"/>
    </location>
</feature>
<name>A0A8A1RTV8_9BILA</name>
<comment type="cofactor">
    <cofactor evidence="2">
        <name>heme</name>
        <dbReference type="ChEBI" id="CHEBI:30413"/>
    </cofactor>
</comment>
<evidence type="ECO:0000256" key="9">
    <source>
        <dbReference type="ARBA" id="ARBA00022617"/>
    </source>
</evidence>
<comment type="cofactor">
    <cofactor evidence="1">
        <name>Cu cation</name>
        <dbReference type="ChEBI" id="CHEBI:23378"/>
    </cofactor>
</comment>
<protein>
    <recommendedName>
        <fullName evidence="7 19">Cytochrome c oxidase subunit 1</fullName>
        <ecNumber evidence="6 19">7.1.1.9</ecNumber>
    </recommendedName>
</protein>
<keyword evidence="17 19" id="KW-0186">Copper</keyword>
<dbReference type="EC" id="7.1.1.9" evidence="6 19"/>
<keyword evidence="18 19" id="KW-0472">Membrane</keyword>
<feature type="domain" description="Cytochrome oxidase subunit I profile" evidence="21">
    <location>
        <begin position="1"/>
        <end position="516"/>
    </location>
</feature>
<comment type="similarity">
    <text evidence="5 19">Belongs to the heme-copper respiratory oxidase family.</text>
</comment>
<feature type="transmembrane region" description="Helical" evidence="20">
    <location>
        <begin position="147"/>
        <end position="171"/>
    </location>
</feature>
<dbReference type="PANTHER" id="PTHR10422:SF18">
    <property type="entry name" value="CYTOCHROME C OXIDASE SUBUNIT 1"/>
    <property type="match status" value="1"/>
</dbReference>
<evidence type="ECO:0000256" key="2">
    <source>
        <dbReference type="ARBA" id="ARBA00001971"/>
    </source>
</evidence>
<gene>
    <name evidence="22" type="primary">COX1</name>
</gene>
<dbReference type="GO" id="GO:0004129">
    <property type="term" value="F:cytochrome-c oxidase activity"/>
    <property type="evidence" value="ECO:0007669"/>
    <property type="project" value="UniProtKB-EC"/>
</dbReference>
<proteinExistence type="inferred from homology"/>
<keyword evidence="14 19" id="KW-0249">Electron transport</keyword>
<dbReference type="PROSITE" id="PS50855">
    <property type="entry name" value="COX1"/>
    <property type="match status" value="1"/>
</dbReference>
<keyword evidence="10 19" id="KW-0679">Respiratory chain</keyword>
<evidence type="ECO:0000256" key="12">
    <source>
        <dbReference type="ARBA" id="ARBA00022723"/>
    </source>
</evidence>
<comment type="pathway">
    <text evidence="4 19">Energy metabolism; oxidative phosphorylation.</text>
</comment>
<dbReference type="Pfam" id="PF00115">
    <property type="entry name" value="COX1"/>
    <property type="match status" value="1"/>
</dbReference>
<feature type="transmembrane region" description="Helical" evidence="20">
    <location>
        <begin position="459"/>
        <end position="480"/>
    </location>
</feature>
<keyword evidence="15 20" id="KW-1133">Transmembrane helix</keyword>
<evidence type="ECO:0000259" key="21">
    <source>
        <dbReference type="PROSITE" id="PS50855"/>
    </source>
</evidence>
<keyword evidence="19" id="KW-0999">Mitochondrion inner membrane</keyword>
<feature type="transmembrane region" description="Helical" evidence="20">
    <location>
        <begin position="103"/>
        <end position="127"/>
    </location>
</feature>
<dbReference type="InterPro" id="IPR036927">
    <property type="entry name" value="Cyt_c_oxase-like_su1_sf"/>
</dbReference>
<keyword evidence="12 19" id="KW-0479">Metal-binding</keyword>
<evidence type="ECO:0000256" key="18">
    <source>
        <dbReference type="ARBA" id="ARBA00023136"/>
    </source>
</evidence>
<geneLocation type="mitochondrion" evidence="22"/>
<dbReference type="EMBL" id="MT875426">
    <property type="protein sequence ID" value="QST18663.1"/>
    <property type="molecule type" value="Genomic_DNA"/>
</dbReference>
<organism evidence="22">
    <name type="scientific">Brachionus angularis</name>
    <dbReference type="NCBI Taxonomy" id="396692"/>
    <lineage>
        <taxon>Eukaryota</taxon>
        <taxon>Metazoa</taxon>
        <taxon>Spiralia</taxon>
        <taxon>Gnathifera</taxon>
        <taxon>Rotifera</taxon>
        <taxon>Eurotatoria</taxon>
        <taxon>Monogononta</taxon>
        <taxon>Pseudotrocha</taxon>
        <taxon>Ploima</taxon>
        <taxon>Brachionidae</taxon>
        <taxon>Brachionus</taxon>
    </lineage>
</organism>
<feature type="transmembrane region" description="Helical" evidence="20">
    <location>
        <begin position="305"/>
        <end position="330"/>
    </location>
</feature>
<dbReference type="InterPro" id="IPR033944">
    <property type="entry name" value="Cyt_c_oxase_su1_dom"/>
</dbReference>
<dbReference type="FunFam" id="1.20.210.10:FF:000001">
    <property type="entry name" value="Cytochrome c oxidase subunit 1"/>
    <property type="match status" value="1"/>
</dbReference>
<evidence type="ECO:0000256" key="6">
    <source>
        <dbReference type="ARBA" id="ARBA00012949"/>
    </source>
</evidence>
<dbReference type="PROSITE" id="PS00077">
    <property type="entry name" value="COX1_CUB"/>
    <property type="match status" value="1"/>
</dbReference>
<reference evidence="22" key="1">
    <citation type="journal article" date="2020" name="Mitochondrial DNA Part B Resour">
        <title>Complete mitochondrial genome of the freshwater monogonont rotifer Brachionus angularis (Rotifera, Brachionidae).</title>
        <authorList>
            <person name="Kim M.S."/>
            <person name="Choi B.S."/>
            <person name="Ogello E.O."/>
            <person name="Kim H.J."/>
            <person name="Hagiwara A."/>
            <person name="Lee J.S."/>
        </authorList>
    </citation>
    <scope>NUCLEOTIDE SEQUENCE</scope>
</reference>
<dbReference type="Gene3D" id="1.20.210.10">
    <property type="entry name" value="Cytochrome c oxidase-like, subunit I domain"/>
    <property type="match status" value="1"/>
</dbReference>
<evidence type="ECO:0000256" key="17">
    <source>
        <dbReference type="ARBA" id="ARBA00023008"/>
    </source>
</evidence>
<dbReference type="GO" id="GO:0020037">
    <property type="term" value="F:heme binding"/>
    <property type="evidence" value="ECO:0007669"/>
    <property type="project" value="InterPro"/>
</dbReference>
<evidence type="ECO:0000256" key="16">
    <source>
        <dbReference type="ARBA" id="ARBA00023004"/>
    </source>
</evidence>
<feature type="transmembrane region" description="Helical" evidence="20">
    <location>
        <begin position="342"/>
        <end position="362"/>
    </location>
</feature>
<keyword evidence="8 19" id="KW-0813">Transport</keyword>
<dbReference type="GO" id="GO:0005743">
    <property type="term" value="C:mitochondrial inner membrane"/>
    <property type="evidence" value="ECO:0007669"/>
    <property type="project" value="UniProtKB-SubCell"/>
</dbReference>
<dbReference type="PANTHER" id="PTHR10422">
    <property type="entry name" value="CYTOCHROME C OXIDASE SUBUNIT 1"/>
    <property type="match status" value="1"/>
</dbReference>
<evidence type="ECO:0000256" key="15">
    <source>
        <dbReference type="ARBA" id="ARBA00022989"/>
    </source>
</evidence>
<feature type="transmembrane region" description="Helical" evidence="20">
    <location>
        <begin position="20"/>
        <end position="42"/>
    </location>
</feature>
<evidence type="ECO:0000256" key="5">
    <source>
        <dbReference type="ARBA" id="ARBA00009578"/>
    </source>
</evidence>
<feature type="transmembrane region" description="Helical" evidence="20">
    <location>
        <begin position="245"/>
        <end position="265"/>
    </location>
</feature>
<comment type="function">
    <text evidence="19">Component of the cytochrome c oxidase, the last enzyme in the mitochondrial electron transport chain which drives oxidative phosphorylation. The respiratory chain contains 3 multisubunit complexes succinate dehydrogenase (complex II, CII), ubiquinol-cytochrome c oxidoreductase (cytochrome b-c1 complex, complex III, CIII) and cytochrome c oxidase (complex IV, CIV), that cooperate to transfer electrons derived from NADH and succinate to molecular oxygen, creating an electrochemical gradient over the inner membrane that drives transmembrane transport and the ATP synthase. Cytochrome c oxidase is the component of the respiratory chain that catalyzes the reduction of oxygen to water. Electrons originating from reduced cytochrome c in the intermembrane space (IMS) are transferred via the dinuclear copper A center (CU(A)) of subunit 2 and heme A of subunit 1 to the active site in subunit 1, a binuclear center (BNC) formed by heme A3 and copper B (CU(B)). The BNC reduces molecular oxygen to 2 water molecules using 4 electrons from cytochrome c in the IMS and 4 protons from the mitochondrial matrix.</text>
</comment>
<evidence type="ECO:0000256" key="11">
    <source>
        <dbReference type="ARBA" id="ARBA00022692"/>
    </source>
</evidence>
<evidence type="ECO:0000256" key="13">
    <source>
        <dbReference type="ARBA" id="ARBA00022967"/>
    </source>
</evidence>
<keyword evidence="9 19" id="KW-0349">Heme</keyword>
<evidence type="ECO:0000256" key="19">
    <source>
        <dbReference type="RuleBase" id="RU000369"/>
    </source>
</evidence>
<dbReference type="SUPFAM" id="SSF81442">
    <property type="entry name" value="Cytochrome c oxidase subunit I-like"/>
    <property type="match status" value="1"/>
</dbReference>
<reference evidence="22" key="2">
    <citation type="submission" date="2020-08" db="EMBL/GenBank/DDBJ databases">
        <authorList>
            <person name="Kim M.-S."/>
            <person name="Lee J.-S."/>
        </authorList>
    </citation>
    <scope>NUCLEOTIDE SEQUENCE</scope>
</reference>
<keyword evidence="19 22" id="KW-0496">Mitochondrion</keyword>
<dbReference type="GO" id="GO:0006123">
    <property type="term" value="P:mitochondrial electron transport, cytochrome c to oxygen"/>
    <property type="evidence" value="ECO:0007669"/>
    <property type="project" value="TreeGrafter"/>
</dbReference>
<comment type="catalytic activity">
    <reaction evidence="19">
        <text>4 Fe(II)-[cytochrome c] + O2 + 8 H(+)(in) = 4 Fe(III)-[cytochrome c] + 2 H2O + 4 H(+)(out)</text>
        <dbReference type="Rhea" id="RHEA:11436"/>
        <dbReference type="Rhea" id="RHEA-COMP:10350"/>
        <dbReference type="Rhea" id="RHEA-COMP:14399"/>
        <dbReference type="ChEBI" id="CHEBI:15377"/>
        <dbReference type="ChEBI" id="CHEBI:15378"/>
        <dbReference type="ChEBI" id="CHEBI:15379"/>
        <dbReference type="ChEBI" id="CHEBI:29033"/>
        <dbReference type="ChEBI" id="CHEBI:29034"/>
        <dbReference type="EC" id="7.1.1.9"/>
    </reaction>
</comment>
<keyword evidence="13" id="KW-1278">Translocase</keyword>
<evidence type="ECO:0000256" key="4">
    <source>
        <dbReference type="ARBA" id="ARBA00004673"/>
    </source>
</evidence>
<accession>A0A8A1RTV8</accession>
<dbReference type="UniPathway" id="UPA00705"/>
<comment type="subcellular location">
    <subcellularLocation>
        <location evidence="3">Membrane</location>
        <topology evidence="3">Multi-pass membrane protein</topology>
    </subcellularLocation>
    <subcellularLocation>
        <location evidence="19">Mitochondrion inner membrane</location>
        <topology evidence="19">Multi-pass membrane protein</topology>
    </subcellularLocation>
</comment>
<evidence type="ECO:0000256" key="20">
    <source>
        <dbReference type="SAM" id="Phobius"/>
    </source>
</evidence>
<dbReference type="InterPro" id="IPR000883">
    <property type="entry name" value="Cyt_C_Oxase_1"/>
</dbReference>
<evidence type="ECO:0000256" key="10">
    <source>
        <dbReference type="ARBA" id="ARBA00022660"/>
    </source>
</evidence>
<keyword evidence="16 19" id="KW-0408">Iron</keyword>
<evidence type="ECO:0000256" key="7">
    <source>
        <dbReference type="ARBA" id="ARBA00015947"/>
    </source>
</evidence>
<keyword evidence="11 19" id="KW-0812">Transmembrane</keyword>
<dbReference type="CDD" id="cd01663">
    <property type="entry name" value="Cyt_c_Oxidase_I"/>
    <property type="match status" value="1"/>
</dbReference>